<accession>A0AAN4Z338</accession>
<evidence type="ECO:0000313" key="3">
    <source>
        <dbReference type="Proteomes" id="UP001328107"/>
    </source>
</evidence>
<evidence type="ECO:0000313" key="2">
    <source>
        <dbReference type="EMBL" id="GMR29820.1"/>
    </source>
</evidence>
<protein>
    <submittedName>
        <fullName evidence="2">Uncharacterized protein</fullName>
    </submittedName>
</protein>
<dbReference type="AlphaFoldDB" id="A0AAN4Z338"/>
<feature type="non-terminal residue" evidence="2">
    <location>
        <position position="1"/>
    </location>
</feature>
<reference evidence="3" key="1">
    <citation type="submission" date="2022-10" db="EMBL/GenBank/DDBJ databases">
        <title>Genome assembly of Pristionchus species.</title>
        <authorList>
            <person name="Yoshida K."/>
            <person name="Sommer R.J."/>
        </authorList>
    </citation>
    <scope>NUCLEOTIDE SEQUENCE [LARGE SCALE GENOMIC DNA]</scope>
    <source>
        <strain evidence="3">RS5460</strain>
    </source>
</reference>
<evidence type="ECO:0000256" key="1">
    <source>
        <dbReference type="SAM" id="Phobius"/>
    </source>
</evidence>
<gene>
    <name evidence="2" type="ORF">PMAYCL1PPCAC_00015</name>
</gene>
<keyword evidence="3" id="KW-1185">Reference proteome</keyword>
<keyword evidence="1" id="KW-1133">Transmembrane helix</keyword>
<comment type="caution">
    <text evidence="2">The sequence shown here is derived from an EMBL/GenBank/DDBJ whole genome shotgun (WGS) entry which is preliminary data.</text>
</comment>
<dbReference type="EMBL" id="BTRK01000001">
    <property type="protein sequence ID" value="GMR29820.1"/>
    <property type="molecule type" value="Genomic_DNA"/>
</dbReference>
<organism evidence="2 3">
    <name type="scientific">Pristionchus mayeri</name>
    <dbReference type="NCBI Taxonomy" id="1317129"/>
    <lineage>
        <taxon>Eukaryota</taxon>
        <taxon>Metazoa</taxon>
        <taxon>Ecdysozoa</taxon>
        <taxon>Nematoda</taxon>
        <taxon>Chromadorea</taxon>
        <taxon>Rhabditida</taxon>
        <taxon>Rhabditina</taxon>
        <taxon>Diplogasteromorpha</taxon>
        <taxon>Diplogasteroidea</taxon>
        <taxon>Neodiplogasteridae</taxon>
        <taxon>Pristionchus</taxon>
    </lineage>
</organism>
<keyword evidence="1" id="KW-0812">Transmembrane</keyword>
<feature type="transmembrane region" description="Helical" evidence="1">
    <location>
        <begin position="35"/>
        <end position="58"/>
    </location>
</feature>
<keyword evidence="1" id="KW-0472">Membrane</keyword>
<proteinExistence type="predicted"/>
<dbReference type="Proteomes" id="UP001328107">
    <property type="component" value="Unassembled WGS sequence"/>
</dbReference>
<sequence length="124" mass="14123">GVAKVNALVFSIDCRLSRLVRGPSHTCATEIRMNITLLLLLLVSMIQCLLAASLWEAYNSEAQQRRREGMKATRFRPVLLLRGEDDFRTELGDDDSSVIEDEDGIIISERNWKSHPQAKIRRIN</sequence>
<name>A0AAN4Z338_9BILA</name>